<dbReference type="AlphaFoldDB" id="A0A9D1NQ13"/>
<dbReference type="Gene3D" id="1.10.10.10">
    <property type="entry name" value="Winged helix-like DNA-binding domain superfamily/Winged helix DNA-binding domain"/>
    <property type="match status" value="1"/>
</dbReference>
<protein>
    <submittedName>
        <fullName evidence="2">ANTAR domain-containing protein</fullName>
    </submittedName>
</protein>
<dbReference type="InterPro" id="IPR011006">
    <property type="entry name" value="CheY-like_superfamily"/>
</dbReference>
<organism evidence="2 3">
    <name type="scientific">Candidatus Faeciplasma avium</name>
    <dbReference type="NCBI Taxonomy" id="2840798"/>
    <lineage>
        <taxon>Bacteria</taxon>
        <taxon>Bacillati</taxon>
        <taxon>Bacillota</taxon>
        <taxon>Clostridia</taxon>
        <taxon>Eubacteriales</taxon>
        <taxon>Oscillospiraceae</taxon>
        <taxon>Oscillospiraceae incertae sedis</taxon>
        <taxon>Candidatus Faeciplasma</taxon>
    </lineage>
</organism>
<dbReference type="InterPro" id="IPR036388">
    <property type="entry name" value="WH-like_DNA-bd_sf"/>
</dbReference>
<dbReference type="Pfam" id="PF03861">
    <property type="entry name" value="ANTAR"/>
    <property type="match status" value="1"/>
</dbReference>
<reference evidence="2" key="2">
    <citation type="journal article" date="2021" name="PeerJ">
        <title>Extensive microbial diversity within the chicken gut microbiome revealed by metagenomics and culture.</title>
        <authorList>
            <person name="Gilroy R."/>
            <person name="Ravi A."/>
            <person name="Getino M."/>
            <person name="Pursley I."/>
            <person name="Horton D.L."/>
            <person name="Alikhan N.F."/>
            <person name="Baker D."/>
            <person name="Gharbi K."/>
            <person name="Hall N."/>
            <person name="Watson M."/>
            <person name="Adriaenssens E.M."/>
            <person name="Foster-Nyarko E."/>
            <person name="Jarju S."/>
            <person name="Secka A."/>
            <person name="Antonio M."/>
            <person name="Oren A."/>
            <person name="Chaudhuri R.R."/>
            <person name="La Ragione R."/>
            <person name="Hildebrand F."/>
            <person name="Pallen M.J."/>
        </authorList>
    </citation>
    <scope>NUCLEOTIDE SEQUENCE</scope>
    <source>
        <strain evidence="2">1370</strain>
    </source>
</reference>
<dbReference type="GO" id="GO:0003723">
    <property type="term" value="F:RNA binding"/>
    <property type="evidence" value="ECO:0007669"/>
    <property type="project" value="InterPro"/>
</dbReference>
<dbReference type="InterPro" id="IPR005561">
    <property type="entry name" value="ANTAR"/>
</dbReference>
<comment type="caution">
    <text evidence="2">The sequence shown here is derived from an EMBL/GenBank/DDBJ whole genome shotgun (WGS) entry which is preliminary data.</text>
</comment>
<evidence type="ECO:0000313" key="2">
    <source>
        <dbReference type="EMBL" id="HIV10463.1"/>
    </source>
</evidence>
<accession>A0A9D1NQ13</accession>
<feature type="domain" description="ANTAR" evidence="1">
    <location>
        <begin position="129"/>
        <end position="190"/>
    </location>
</feature>
<sequence>MELSQTLYSVLVISSSEKFNSAIVKLLPDERYYPVKVVTDGGSASRLLLEIGFDIVIINTPLKDEFGTHLAYEICRKSDSGILLLVRHEHYSDINMRLTPMGILTLSKPAPANLILETLLILCGTRARLQRMRGKSLSFEEKMAEIRLINQAKMILISTDGLNENEAHHAIERRAMDRCVSKTTIAREIIKKGSGRNEEGKL</sequence>
<evidence type="ECO:0000259" key="1">
    <source>
        <dbReference type="PROSITE" id="PS50921"/>
    </source>
</evidence>
<dbReference type="PROSITE" id="PS50921">
    <property type="entry name" value="ANTAR"/>
    <property type="match status" value="1"/>
</dbReference>
<reference evidence="2" key="1">
    <citation type="submission" date="2020-10" db="EMBL/GenBank/DDBJ databases">
        <authorList>
            <person name="Gilroy R."/>
        </authorList>
    </citation>
    <scope>NUCLEOTIDE SEQUENCE</scope>
    <source>
        <strain evidence="2">1370</strain>
    </source>
</reference>
<dbReference type="SMART" id="SM01012">
    <property type="entry name" value="ANTAR"/>
    <property type="match status" value="1"/>
</dbReference>
<dbReference type="SUPFAM" id="SSF52172">
    <property type="entry name" value="CheY-like"/>
    <property type="match status" value="1"/>
</dbReference>
<gene>
    <name evidence="2" type="ORF">IAD28_02055</name>
</gene>
<evidence type="ECO:0000313" key="3">
    <source>
        <dbReference type="Proteomes" id="UP000823960"/>
    </source>
</evidence>
<name>A0A9D1NQ13_9FIRM</name>
<dbReference type="Proteomes" id="UP000823960">
    <property type="component" value="Unassembled WGS sequence"/>
</dbReference>
<proteinExistence type="predicted"/>
<dbReference type="EMBL" id="DVOL01000028">
    <property type="protein sequence ID" value="HIV10463.1"/>
    <property type="molecule type" value="Genomic_DNA"/>
</dbReference>